<dbReference type="RefSeq" id="WP_220332642.1">
    <property type="nucleotide sequence ID" value="NZ_JAEUAK010000001.1"/>
</dbReference>
<protein>
    <submittedName>
        <fullName evidence="1">Uncharacterized protein</fullName>
    </submittedName>
</protein>
<comment type="caution">
    <text evidence="1">The sequence shown here is derived from an EMBL/GenBank/DDBJ whole genome shotgun (WGS) entry which is preliminary data.</text>
</comment>
<dbReference type="SUPFAM" id="SSF52172">
    <property type="entry name" value="CheY-like"/>
    <property type="match status" value="1"/>
</dbReference>
<dbReference type="InterPro" id="IPR011006">
    <property type="entry name" value="CheY-like_superfamily"/>
</dbReference>
<sequence length="204" mass="21869">MSADQSDGVTVLIIHGVDTIRNSLERMLTSRGLPVCTYATPADVRGELRDAKGCLLLDEAFASHDHFASLAAASFSIPVVLILAGEARSRVCVGRDVVGSLALPLVETQVLEAVANALAEDAGRRLQLSMLEEARVSFAQLDAEERALLTRLINGGGTEQPVAVSQIAVHRGLLRKLNAGSTSELFRKLELLKEFLWADRGAPI</sequence>
<proteinExistence type="predicted"/>
<reference evidence="1 2" key="1">
    <citation type="journal article" date="2021" name="MBio">
        <title>Poor Competitiveness of Bradyrhizobium in Pigeon Pea Root Colonization in Indian Soils.</title>
        <authorList>
            <person name="Chalasani D."/>
            <person name="Basu A."/>
            <person name="Pullabhotla S.V.S.R.N."/>
            <person name="Jorrin B."/>
            <person name="Neal A.L."/>
            <person name="Poole P.S."/>
            <person name="Podile A.R."/>
            <person name="Tkacz A."/>
        </authorList>
    </citation>
    <scope>NUCLEOTIDE SEQUENCE [LARGE SCALE GENOMIC DNA]</scope>
    <source>
        <strain evidence="1 2">HU56</strain>
    </source>
</reference>
<accession>A0ABS7GP41</accession>
<name>A0ABS7GP41_9HYPH</name>
<dbReference type="EMBL" id="JAEUAK010000001">
    <property type="protein sequence ID" value="MBW9051103.1"/>
    <property type="molecule type" value="Genomic_DNA"/>
</dbReference>
<evidence type="ECO:0000313" key="2">
    <source>
        <dbReference type="Proteomes" id="UP000717752"/>
    </source>
</evidence>
<keyword evidence="2" id="KW-1185">Reference proteome</keyword>
<evidence type="ECO:0000313" key="1">
    <source>
        <dbReference type="EMBL" id="MBW9051103.1"/>
    </source>
</evidence>
<organism evidence="1 2">
    <name type="scientific">Rhizobium mesosinicum</name>
    <dbReference type="NCBI Taxonomy" id="335017"/>
    <lineage>
        <taxon>Bacteria</taxon>
        <taxon>Pseudomonadati</taxon>
        <taxon>Pseudomonadota</taxon>
        <taxon>Alphaproteobacteria</taxon>
        <taxon>Hyphomicrobiales</taxon>
        <taxon>Rhizobiaceae</taxon>
        <taxon>Rhizobium/Agrobacterium group</taxon>
        <taxon>Rhizobium</taxon>
    </lineage>
</organism>
<dbReference type="Proteomes" id="UP000717752">
    <property type="component" value="Unassembled WGS sequence"/>
</dbReference>
<gene>
    <name evidence="1" type="ORF">JNB85_01600</name>
</gene>